<dbReference type="SUPFAM" id="SSF54277">
    <property type="entry name" value="CAD &amp; PB1 domains"/>
    <property type="match status" value="1"/>
</dbReference>
<dbReference type="Proteomes" id="UP001642464">
    <property type="component" value="Unassembled WGS sequence"/>
</dbReference>
<comment type="caution">
    <text evidence="2">The sequence shown here is derived from an EMBL/GenBank/DDBJ whole genome shotgun (WGS) entry which is preliminary data.</text>
</comment>
<reference evidence="2 3" key="1">
    <citation type="submission" date="2024-02" db="EMBL/GenBank/DDBJ databases">
        <authorList>
            <person name="Chen Y."/>
            <person name="Shah S."/>
            <person name="Dougan E. K."/>
            <person name="Thang M."/>
            <person name="Chan C."/>
        </authorList>
    </citation>
    <scope>NUCLEOTIDE SEQUENCE [LARGE SCALE GENOMIC DNA]</scope>
</reference>
<sequence length="327" mass="35033">MTVVKVQCENGDIFRLTLEEEASFEAILQLVANGCHVEPSLLSKGLKYVDDEGDDCTLAPATFTDFLGQTNGELLKLKLRLPKSSNDVNEHASYAMSQPGVGTVEVDLRTERDGSQQFQPPGGPPTGPLMGLMGPPGLEKDVDMSGPGGPGGGPRRLLAALHMLRAAGMLTPAMFASLTVQWLPLVTQRVARKVDKINHMARQGLDQACVKMLEKIQEQAESTPGLEQHAAPLANAISGNRRLGESILELLKSFRGLSFEVQTQFCESLASALVPYLEHLTSKWFGEDCGFFACCASEQHHAGTTCAGCGGGSNCRPTLQVSSLSHL</sequence>
<accession>A0ABP0MMG7</accession>
<dbReference type="EMBL" id="CAXAMM010022880">
    <property type="protein sequence ID" value="CAK9052678.1"/>
    <property type="molecule type" value="Genomic_DNA"/>
</dbReference>
<proteinExistence type="predicted"/>
<evidence type="ECO:0000313" key="2">
    <source>
        <dbReference type="EMBL" id="CAK9052678.1"/>
    </source>
</evidence>
<organism evidence="2 3">
    <name type="scientific">Durusdinium trenchii</name>
    <dbReference type="NCBI Taxonomy" id="1381693"/>
    <lineage>
        <taxon>Eukaryota</taxon>
        <taxon>Sar</taxon>
        <taxon>Alveolata</taxon>
        <taxon>Dinophyceae</taxon>
        <taxon>Suessiales</taxon>
        <taxon>Symbiodiniaceae</taxon>
        <taxon>Durusdinium</taxon>
    </lineage>
</organism>
<evidence type="ECO:0000256" key="1">
    <source>
        <dbReference type="SAM" id="MobiDB-lite"/>
    </source>
</evidence>
<feature type="region of interest" description="Disordered" evidence="1">
    <location>
        <begin position="112"/>
        <end position="136"/>
    </location>
</feature>
<protein>
    <submittedName>
        <fullName evidence="2">ZZ-type domain-containing protein</fullName>
    </submittedName>
</protein>
<name>A0ABP0MMG7_9DINO</name>
<dbReference type="Gene3D" id="3.10.20.90">
    <property type="entry name" value="Phosphatidylinositol 3-kinase Catalytic Subunit, Chain A, domain 1"/>
    <property type="match status" value="1"/>
</dbReference>
<evidence type="ECO:0000313" key="3">
    <source>
        <dbReference type="Proteomes" id="UP001642464"/>
    </source>
</evidence>
<keyword evidence="3" id="KW-1185">Reference proteome</keyword>
<gene>
    <name evidence="2" type="ORF">SCF082_LOCUS28785</name>
</gene>